<dbReference type="AlphaFoldDB" id="A0A380W781"/>
<dbReference type="EMBL" id="UIGB01000001">
    <property type="protein sequence ID" value="SUU83957.1"/>
    <property type="molecule type" value="Genomic_DNA"/>
</dbReference>
<proteinExistence type="predicted"/>
<evidence type="ECO:0000313" key="3">
    <source>
        <dbReference type="Proteomes" id="UP000254343"/>
    </source>
</evidence>
<dbReference type="NCBIfam" id="TIGR01985">
    <property type="entry name" value="phasin_2"/>
    <property type="match status" value="1"/>
</dbReference>
<dbReference type="OrthoDB" id="8479257at2"/>
<feature type="domain" description="Phasin" evidence="1">
    <location>
        <begin position="34"/>
        <end position="132"/>
    </location>
</feature>
<evidence type="ECO:0000259" key="1">
    <source>
        <dbReference type="Pfam" id="PF09361"/>
    </source>
</evidence>
<dbReference type="InterPro" id="IPR010234">
    <property type="entry name" value="Phasin_subfam-2"/>
</dbReference>
<dbReference type="InterPro" id="IPR018968">
    <property type="entry name" value="Phasin"/>
</dbReference>
<dbReference type="RefSeq" id="WP_002718736.1">
    <property type="nucleotide sequence ID" value="NZ_UFSI01000001.1"/>
</dbReference>
<reference evidence="2 3" key="1">
    <citation type="submission" date="2018-06" db="EMBL/GenBank/DDBJ databases">
        <authorList>
            <consortium name="Pathogen Informatics"/>
            <person name="Doyle S."/>
        </authorList>
    </citation>
    <scope>NUCLEOTIDE SEQUENCE [LARGE SCALE GENOMIC DNA]</scope>
    <source>
        <strain evidence="2 3">NCTC12722</strain>
    </source>
</reference>
<evidence type="ECO:0000313" key="2">
    <source>
        <dbReference type="EMBL" id="SUU83957.1"/>
    </source>
</evidence>
<organism evidence="2 3">
    <name type="scientific">Afipia felis</name>
    <name type="common">Cat scratch disease bacillus</name>
    <dbReference type="NCBI Taxonomy" id="1035"/>
    <lineage>
        <taxon>Bacteria</taxon>
        <taxon>Pseudomonadati</taxon>
        <taxon>Pseudomonadota</taxon>
        <taxon>Alphaproteobacteria</taxon>
        <taxon>Hyphomicrobiales</taxon>
        <taxon>Nitrobacteraceae</taxon>
        <taxon>Afipia</taxon>
    </lineage>
</organism>
<name>A0A380W781_AFIFE</name>
<dbReference type="Pfam" id="PF09361">
    <property type="entry name" value="Phasin_2"/>
    <property type="match status" value="1"/>
</dbReference>
<protein>
    <submittedName>
        <fullName evidence="2">Phasin</fullName>
    </submittedName>
</protein>
<sequence length="141" mass="14990">MSTQGFFTATPFQIPEQFRAFAENGVNQARDGYQKLKAAAESNNEALEAVYASAAKGASGFTAKLVDIAQANVTSSFDFAQSLVGVSSLSQAAELMSAHARKQFETLTVQSKELAELGQKVATETVEPFKASVTKAFQNVA</sequence>
<gene>
    <name evidence="2" type="ORF">NCTC12722_01136</name>
</gene>
<accession>A0A380W781</accession>
<dbReference type="Proteomes" id="UP000254343">
    <property type="component" value="Unassembled WGS sequence"/>
</dbReference>